<evidence type="ECO:0000313" key="7">
    <source>
        <dbReference type="Proteomes" id="UP000248865"/>
    </source>
</evidence>
<evidence type="ECO:0000313" key="6">
    <source>
        <dbReference type="Proteomes" id="UP000225264"/>
    </source>
</evidence>
<evidence type="ECO:0000313" key="2">
    <source>
        <dbReference type="EMBL" id="ATP25258.1"/>
    </source>
</evidence>
<feature type="transmembrane region" description="Helical" evidence="1">
    <location>
        <begin position="12"/>
        <end position="31"/>
    </location>
</feature>
<reference evidence="3 5" key="1">
    <citation type="journal article" date="2015" name="Genome Announc.">
        <title>Draft Genome Sequences of Human-Pathogenic Escherichia coli O26:H11 Strains Carrying the stx2 Gene Only and Circulating in France.</title>
        <authorList>
            <person name="Delannoy S."/>
            <person name="Mariani-Kurkdjian P."/>
            <person name="Bonacorsi S."/>
            <person name="Liguori S."/>
            <person name="Ison S.A."/>
            <person name="Fach P."/>
        </authorList>
    </citation>
    <scope>NUCLEOTIDE SEQUENCE [LARGE SCALE GENOMIC DNA]</scope>
    <source>
        <strain evidence="3 5">34870</strain>
    </source>
</reference>
<evidence type="ECO:0000313" key="5">
    <source>
        <dbReference type="Proteomes" id="UP000036331"/>
    </source>
</evidence>
<proteinExistence type="predicted"/>
<dbReference type="EMBL" id="LDXE02000003">
    <property type="protein sequence ID" value="PBN73391.1"/>
    <property type="molecule type" value="Genomic_DNA"/>
</dbReference>
<evidence type="ECO:0000256" key="1">
    <source>
        <dbReference type="SAM" id="Phobius"/>
    </source>
</evidence>
<dbReference type="AlphaFoldDB" id="A0A1X0YQR7"/>
<sequence length="75" mass="8758">MTALNVKTKPSLATRITPAIIINFIYYRHSFLNVCLPLFQPDASHSVFFTLLYTLFIILCYHRKTITLVNYFTNN</sequence>
<protein>
    <submittedName>
        <fullName evidence="4">Uncharacterized protein</fullName>
    </submittedName>
</protein>
<dbReference type="EMBL" id="CP024092">
    <property type="protein sequence ID" value="ATP25258.1"/>
    <property type="molecule type" value="Genomic_DNA"/>
</dbReference>
<evidence type="ECO:0000313" key="3">
    <source>
        <dbReference type="EMBL" id="PBN73391.1"/>
    </source>
</evidence>
<reference evidence="3" key="2">
    <citation type="submission" date="2017-03" db="EMBL/GenBank/DDBJ databases">
        <title>The mobilome is the main driver of stx2-positive O26:H11 Escherichia coli strains evolution.</title>
        <authorList>
            <person name="Delannoy S."/>
            <person name="Mariani-Kurkdjian P."/>
            <person name="Webb H.E."/>
            <person name="Bonacorsi S."/>
            <person name="Fach P."/>
        </authorList>
    </citation>
    <scope>NUCLEOTIDE SEQUENCE</scope>
    <source>
        <strain evidence="3">34870</strain>
    </source>
</reference>
<keyword evidence="1" id="KW-1133">Transmembrane helix</keyword>
<evidence type="ECO:0000313" key="4">
    <source>
        <dbReference type="EMBL" id="PZZ63575.1"/>
    </source>
</evidence>
<reference evidence="2 6" key="3">
    <citation type="submission" date="2017-10" db="EMBL/GenBank/DDBJ databases">
        <title>Genome and in vitro analysis of Escherichia coli resistant to antibiotic.</title>
        <authorList>
            <person name="Pereira U.P."/>
            <person name="Facimoto C.T."/>
            <person name="Campos P.A."/>
            <person name="Araujo B.F."/>
            <person name="Royer S."/>
            <person name="Goncalves I.R."/>
            <person name="Ferreira M.L."/>
            <person name="Gontijo P."/>
            <person name="Ribas R.M."/>
        </authorList>
    </citation>
    <scope>NUCLEOTIDE SEQUENCE [LARGE SCALE GENOMIC DNA]</scope>
    <source>
        <strain evidence="2 6">UFU_EC98</strain>
    </source>
</reference>
<accession>A0A1X0YQR7</accession>
<feature type="transmembrane region" description="Helical" evidence="1">
    <location>
        <begin position="43"/>
        <end position="61"/>
    </location>
</feature>
<keyword evidence="1" id="KW-0472">Membrane</keyword>
<organism evidence="4 7">
    <name type="scientific">Escherichia coli</name>
    <dbReference type="NCBI Taxonomy" id="562"/>
    <lineage>
        <taxon>Bacteria</taxon>
        <taxon>Pseudomonadati</taxon>
        <taxon>Pseudomonadota</taxon>
        <taxon>Gammaproteobacteria</taxon>
        <taxon>Enterobacterales</taxon>
        <taxon>Enterobacteriaceae</taxon>
        <taxon>Escherichia</taxon>
    </lineage>
</organism>
<dbReference type="Proteomes" id="UP000248865">
    <property type="component" value="Unassembled WGS sequence"/>
</dbReference>
<reference evidence="4 7" key="4">
    <citation type="submission" date="2018-05" db="EMBL/GenBank/DDBJ databases">
        <title>Genomic sequencing of EHEC O26 New European Clone.</title>
        <authorList>
            <person name="Karnisova L."/>
            <person name="Nunvar J."/>
            <person name="Marejkova M."/>
            <person name="Mellmann A."/>
            <person name="Drevinek P."/>
            <person name="Blahova K."/>
            <person name="Bielaszewska M."/>
        </authorList>
    </citation>
    <scope>NUCLEOTIDE SEQUENCE [LARGE SCALE GENOMIC DNA]</scope>
    <source>
        <strain evidence="4 7">14-391</strain>
    </source>
</reference>
<gene>
    <name evidence="3" type="ORF">ABE91_017385</name>
    <name evidence="2" type="ORF">CQ842_17420</name>
    <name evidence="4" type="ORF">DIV22_20460</name>
</gene>
<dbReference type="EMBL" id="QFSS01000228">
    <property type="protein sequence ID" value="PZZ63575.1"/>
    <property type="molecule type" value="Genomic_DNA"/>
</dbReference>
<name>A0A1X0YQR7_ECOLX</name>
<keyword evidence="1" id="KW-0812">Transmembrane</keyword>
<dbReference type="Proteomes" id="UP000036331">
    <property type="component" value="Unassembled WGS sequence"/>
</dbReference>